<feature type="region of interest" description="Disordered" evidence="1">
    <location>
        <begin position="114"/>
        <end position="138"/>
    </location>
</feature>
<dbReference type="OrthoDB" id="9795869at2"/>
<dbReference type="Pfam" id="PF13449">
    <property type="entry name" value="Phytase-like"/>
    <property type="match status" value="1"/>
</dbReference>
<comment type="caution">
    <text evidence="3">The sequence shown here is derived from an EMBL/GenBank/DDBJ whole genome shotgun (WGS) entry which is preliminary data.</text>
</comment>
<gene>
    <name evidence="3" type="ORF">FHS99_002664</name>
</gene>
<sequence length="405" mass="43178">MSHAKVTELAYTDETLATLDLPNGTLRVTRGLGSGLTRRAGDPPGRVWAIGDRGPNLKMPLAIDRYGMDLGAHADTPGAKLMPCPEIGPAITELHVGDHKVTVRRTLPLRAADGRTLSGLPPAGTDARAAEPAIDPDGRILPPDPGGADTESIAITPGGGFWVGEEYGPSLLRLDADGTVLTRWVPAGTEALFAGAGYPIVGALPALAARRRLNRGFEGLALSPDGTRLHVAFQSPLAHPDEDAGRHARHVRLWTLDATSGALLAERLYPLDRPRSFDRDRAQGDVDRADVKLCDLTLTNDGRLIVLERVSASAKLYAVSLDEASILDPSWSDPTTTPTLEQLSADDALDLPVLAKTLLFSTDDHPEIGADIEGIALLDDRTILLVNDNDFGVEGAPTRFWRIAL</sequence>
<dbReference type="EMBL" id="JACIJR010000006">
    <property type="protein sequence ID" value="MBB5730166.1"/>
    <property type="molecule type" value="Genomic_DNA"/>
</dbReference>
<evidence type="ECO:0000313" key="3">
    <source>
        <dbReference type="EMBL" id="MBB5730166.1"/>
    </source>
</evidence>
<dbReference type="RefSeq" id="WP_157176337.1">
    <property type="nucleotide sequence ID" value="NZ_BMJP01000004.1"/>
</dbReference>
<dbReference type="Proteomes" id="UP000546701">
    <property type="component" value="Unassembled WGS sequence"/>
</dbReference>
<evidence type="ECO:0000256" key="1">
    <source>
        <dbReference type="SAM" id="MobiDB-lite"/>
    </source>
</evidence>
<dbReference type="AlphaFoldDB" id="A0A7W9BUC3"/>
<dbReference type="PANTHER" id="PTHR37957">
    <property type="entry name" value="BLR7070 PROTEIN"/>
    <property type="match status" value="1"/>
</dbReference>
<reference evidence="3 4" key="1">
    <citation type="submission" date="2020-08" db="EMBL/GenBank/DDBJ databases">
        <title>Genomic Encyclopedia of Type Strains, Phase IV (KMG-IV): sequencing the most valuable type-strain genomes for metagenomic binning, comparative biology and taxonomic classification.</title>
        <authorList>
            <person name="Goeker M."/>
        </authorList>
    </citation>
    <scope>NUCLEOTIDE SEQUENCE [LARGE SCALE GENOMIC DNA]</scope>
    <source>
        <strain evidence="3 4">DSM 103336</strain>
    </source>
</reference>
<name>A0A7W9BUC3_9SPHN</name>
<evidence type="ECO:0000259" key="2">
    <source>
        <dbReference type="Pfam" id="PF13449"/>
    </source>
</evidence>
<organism evidence="3 4">
    <name type="scientific">Sphingomonas prati</name>
    <dbReference type="NCBI Taxonomy" id="1843237"/>
    <lineage>
        <taxon>Bacteria</taxon>
        <taxon>Pseudomonadati</taxon>
        <taxon>Pseudomonadota</taxon>
        <taxon>Alphaproteobacteria</taxon>
        <taxon>Sphingomonadales</taxon>
        <taxon>Sphingomonadaceae</taxon>
        <taxon>Sphingomonas</taxon>
    </lineage>
</organism>
<dbReference type="InterPro" id="IPR027372">
    <property type="entry name" value="Phytase-like_dom"/>
</dbReference>
<proteinExistence type="predicted"/>
<dbReference type="PANTHER" id="PTHR37957:SF1">
    <property type="entry name" value="PHYTASE-LIKE DOMAIN-CONTAINING PROTEIN"/>
    <property type="match status" value="1"/>
</dbReference>
<accession>A0A7W9BUC3</accession>
<feature type="domain" description="Phytase-like" evidence="2">
    <location>
        <begin position="34"/>
        <end position="391"/>
    </location>
</feature>
<dbReference type="SUPFAM" id="SSF101898">
    <property type="entry name" value="NHL repeat"/>
    <property type="match status" value="1"/>
</dbReference>
<protein>
    <recommendedName>
        <fullName evidence="2">Phytase-like domain-containing protein</fullName>
    </recommendedName>
</protein>
<evidence type="ECO:0000313" key="4">
    <source>
        <dbReference type="Proteomes" id="UP000546701"/>
    </source>
</evidence>
<keyword evidence="4" id="KW-1185">Reference proteome</keyword>